<keyword evidence="3" id="KW-0862">Zinc</keyword>
<keyword evidence="1" id="KW-0479">Metal-binding</keyword>
<dbReference type="WBParaSite" id="maker-PairedContig_2986-snap-gene-1.14-mRNA-1">
    <property type="protein sequence ID" value="maker-PairedContig_2986-snap-gene-1.14-mRNA-1"/>
    <property type="gene ID" value="maker-PairedContig_2986-snap-gene-1.14"/>
</dbReference>
<keyword evidence="2 4" id="KW-0863">Zinc-finger</keyword>
<dbReference type="InterPro" id="IPR013083">
    <property type="entry name" value="Znf_RING/FYVE/PHD"/>
</dbReference>
<sequence length="415" mass="46484">MECVVCSKIVSPGKILQFTPCLHVFCKHCVERWRNARKIKSNSRNSCVSQEIVSPMICLASNCFSIFDESCCRRLNWKYCESQFCCRQLSAVSLECLPCKHNICSTCMEEYKILPIPVCPAEECPGKASEVDESSLCDGICKKYVEEGKYITTSCCQAKICSTCFETIFGRKYSSGVEERCPSTECLRHLDIARCQAEVKCNNLPISGFPSKDECEHAMCIQCLEKMIDNCESAGSLPHCPNESCNALYNVESVIAMRAMLPGKSAFFNKLSLDNNYYYLIKDEIVTPIKFSANFKSVQRYCEIDVKLSDGTESRKLPFDRIGTIADLIREIRRELNIAPEEKVYGYYLTQSLNVEGKANDDGYSDKPAEKLDINAESINETVEKLNLSTAITIVADIAGIVQVKNDTALNDTGI</sequence>
<dbReference type="InterPro" id="IPR001841">
    <property type="entry name" value="Znf_RING"/>
</dbReference>
<evidence type="ECO:0000256" key="2">
    <source>
        <dbReference type="ARBA" id="ARBA00022771"/>
    </source>
</evidence>
<evidence type="ECO:0000256" key="4">
    <source>
        <dbReference type="PROSITE-ProRule" id="PRU00175"/>
    </source>
</evidence>
<accession>A0A1I8ELM0</accession>
<organism evidence="6">
    <name type="scientific">Wuchereria bancrofti</name>
    <dbReference type="NCBI Taxonomy" id="6293"/>
    <lineage>
        <taxon>Eukaryota</taxon>
        <taxon>Metazoa</taxon>
        <taxon>Ecdysozoa</taxon>
        <taxon>Nematoda</taxon>
        <taxon>Chromadorea</taxon>
        <taxon>Rhabditida</taxon>
        <taxon>Spirurina</taxon>
        <taxon>Spiruromorpha</taxon>
        <taxon>Filarioidea</taxon>
        <taxon>Onchocercidae</taxon>
        <taxon>Wuchereria</taxon>
    </lineage>
</organism>
<dbReference type="PROSITE" id="PS00518">
    <property type="entry name" value="ZF_RING_1"/>
    <property type="match status" value="3"/>
</dbReference>
<dbReference type="InterPro" id="IPR018957">
    <property type="entry name" value="Znf_C3HC4_RING-type"/>
</dbReference>
<dbReference type="PROSITE" id="PS50089">
    <property type="entry name" value="ZF_RING_2"/>
    <property type="match status" value="1"/>
</dbReference>
<dbReference type="Gene3D" id="3.30.40.10">
    <property type="entry name" value="Zinc/RING finger domain, C3HC4 (zinc finger)"/>
    <property type="match status" value="1"/>
</dbReference>
<dbReference type="SUPFAM" id="SSF57850">
    <property type="entry name" value="RING/U-box"/>
    <property type="match status" value="2"/>
</dbReference>
<dbReference type="Pfam" id="PF00097">
    <property type="entry name" value="zf-C3HC4"/>
    <property type="match status" value="1"/>
</dbReference>
<dbReference type="GO" id="GO:0008270">
    <property type="term" value="F:zinc ion binding"/>
    <property type="evidence" value="ECO:0007669"/>
    <property type="project" value="UniProtKB-KW"/>
</dbReference>
<proteinExistence type="predicted"/>
<feature type="domain" description="RING-type" evidence="5">
    <location>
        <begin position="3"/>
        <end position="47"/>
    </location>
</feature>
<dbReference type="AlphaFoldDB" id="A0A1I8ELM0"/>
<evidence type="ECO:0000313" key="6">
    <source>
        <dbReference type="WBParaSite" id="maker-PairedContig_2986-snap-gene-1.14-mRNA-1"/>
    </source>
</evidence>
<protein>
    <submittedName>
        <fullName evidence="6">RING-type domain-containing protein</fullName>
    </submittedName>
</protein>
<evidence type="ECO:0000256" key="3">
    <source>
        <dbReference type="ARBA" id="ARBA00022833"/>
    </source>
</evidence>
<evidence type="ECO:0000256" key="1">
    <source>
        <dbReference type="ARBA" id="ARBA00022723"/>
    </source>
</evidence>
<dbReference type="InterPro" id="IPR017907">
    <property type="entry name" value="Znf_RING_CS"/>
</dbReference>
<name>A0A1I8ELM0_WUCBA</name>
<reference evidence="6" key="1">
    <citation type="submission" date="2016-11" db="UniProtKB">
        <authorList>
            <consortium name="WormBaseParasite"/>
        </authorList>
    </citation>
    <scope>IDENTIFICATION</scope>
    <source>
        <strain evidence="6">pt0022</strain>
    </source>
</reference>
<evidence type="ECO:0000259" key="5">
    <source>
        <dbReference type="PROSITE" id="PS50089"/>
    </source>
</evidence>